<keyword evidence="5" id="KW-1185">Reference proteome</keyword>
<gene>
    <name evidence="4" type="ORF">R7226_25410</name>
</gene>
<dbReference type="Gene3D" id="2.30.33.40">
    <property type="entry name" value="GroES chaperonin"/>
    <property type="match status" value="1"/>
</dbReference>
<reference evidence="5" key="1">
    <citation type="submission" date="2023-07" db="EMBL/GenBank/DDBJ databases">
        <title>Conexibacter stalactiti sp. nov., isolated from stalactites in a lava cave and emended description of the genus Conexibacter.</title>
        <authorList>
            <person name="Lee S.D."/>
        </authorList>
    </citation>
    <scope>NUCLEOTIDE SEQUENCE [LARGE SCALE GENOMIC DNA]</scope>
    <source>
        <strain evidence="5">KCTC 39840</strain>
    </source>
</reference>
<evidence type="ECO:0000313" key="5">
    <source>
        <dbReference type="Proteomes" id="UP001284601"/>
    </source>
</evidence>
<dbReference type="InterPro" id="IPR011032">
    <property type="entry name" value="GroES-like_sf"/>
</dbReference>
<name>A0ABU4HWL6_9ACTN</name>
<dbReference type="PROSITE" id="PS00681">
    <property type="entry name" value="CHAPERONINS_CPN10"/>
    <property type="match status" value="1"/>
</dbReference>
<protein>
    <recommendedName>
        <fullName evidence="3">10 kDa chaperonin</fullName>
    </recommendedName>
</protein>
<accession>A0ABU4HWL6</accession>
<dbReference type="Pfam" id="PF00166">
    <property type="entry name" value="Cpn10"/>
    <property type="match status" value="1"/>
</dbReference>
<dbReference type="Proteomes" id="UP001284601">
    <property type="component" value="Unassembled WGS sequence"/>
</dbReference>
<dbReference type="SMART" id="SM00883">
    <property type="entry name" value="Cpn10"/>
    <property type="match status" value="1"/>
</dbReference>
<evidence type="ECO:0000313" key="4">
    <source>
        <dbReference type="EMBL" id="MDW5597715.1"/>
    </source>
</evidence>
<dbReference type="PANTHER" id="PTHR10772:SF63">
    <property type="entry name" value="20 KDA CHAPERONIN, CHLOROPLASTIC"/>
    <property type="match status" value="1"/>
</dbReference>
<sequence>MRNQLRPLFDRVVIKELEPDRVRDSGLLVPAGTNEPPPQHGIVLAVGQGLDWWQHVGVTMPVRPGDHVVFPASAGSWVEVDEERLLVCRVGELLGVLELVPVPD</sequence>
<proteinExistence type="inferred from homology"/>
<keyword evidence="2 3" id="KW-0143">Chaperone</keyword>
<reference evidence="4 5" key="2">
    <citation type="submission" date="2023-10" db="EMBL/GenBank/DDBJ databases">
        <authorList>
            <person name="Han X.F."/>
        </authorList>
    </citation>
    <scope>NUCLEOTIDE SEQUENCE [LARGE SCALE GENOMIC DNA]</scope>
    <source>
        <strain evidence="4 5">KCTC 39840</strain>
    </source>
</reference>
<dbReference type="EMBL" id="JAWSTH010000099">
    <property type="protein sequence ID" value="MDW5597715.1"/>
    <property type="molecule type" value="Genomic_DNA"/>
</dbReference>
<organism evidence="4 5">
    <name type="scientific">Conexibacter stalactiti</name>
    <dbReference type="NCBI Taxonomy" id="1940611"/>
    <lineage>
        <taxon>Bacteria</taxon>
        <taxon>Bacillati</taxon>
        <taxon>Actinomycetota</taxon>
        <taxon>Thermoleophilia</taxon>
        <taxon>Solirubrobacterales</taxon>
        <taxon>Conexibacteraceae</taxon>
        <taxon>Conexibacter</taxon>
    </lineage>
</organism>
<dbReference type="SUPFAM" id="SSF50129">
    <property type="entry name" value="GroES-like"/>
    <property type="match status" value="1"/>
</dbReference>
<dbReference type="InterPro" id="IPR020818">
    <property type="entry name" value="Chaperonin_GroES"/>
</dbReference>
<dbReference type="PANTHER" id="PTHR10772">
    <property type="entry name" value="10 KDA HEAT SHOCK PROTEIN"/>
    <property type="match status" value="1"/>
</dbReference>
<evidence type="ECO:0000256" key="2">
    <source>
        <dbReference type="ARBA" id="ARBA00023186"/>
    </source>
</evidence>
<comment type="subunit">
    <text evidence="3">Heptamer of 7 subunits arranged in a ring.</text>
</comment>
<dbReference type="InterPro" id="IPR018369">
    <property type="entry name" value="Chaprnonin_Cpn10_CS"/>
</dbReference>
<dbReference type="PRINTS" id="PR00297">
    <property type="entry name" value="CHAPERONIN10"/>
</dbReference>
<comment type="caution">
    <text evidence="4">The sequence shown here is derived from an EMBL/GenBank/DDBJ whole genome shotgun (WGS) entry which is preliminary data.</text>
</comment>
<dbReference type="CDD" id="cd00320">
    <property type="entry name" value="cpn10"/>
    <property type="match status" value="1"/>
</dbReference>
<dbReference type="RefSeq" id="WP_318600180.1">
    <property type="nucleotide sequence ID" value="NZ_JAWSTH010000099.1"/>
</dbReference>
<comment type="similarity">
    <text evidence="1 3">Belongs to the GroES chaperonin family.</text>
</comment>
<evidence type="ECO:0000256" key="1">
    <source>
        <dbReference type="ARBA" id="ARBA00006975"/>
    </source>
</evidence>
<dbReference type="InterPro" id="IPR037124">
    <property type="entry name" value="Chaperonin_GroES_sf"/>
</dbReference>
<comment type="function">
    <text evidence="3">Together with the chaperonin GroEL, plays an essential role in assisting protein folding. The GroEL-GroES system forms a nano-cage that allows encapsulation of the non-native substrate proteins and provides a physical environment optimized to promote and accelerate protein folding. GroES binds to the apical surface of the GroEL ring, thereby capping the opening of the GroEL channel.</text>
</comment>
<evidence type="ECO:0000256" key="3">
    <source>
        <dbReference type="RuleBase" id="RU000535"/>
    </source>
</evidence>